<dbReference type="InterPro" id="IPR036188">
    <property type="entry name" value="FAD/NAD-bd_sf"/>
</dbReference>
<dbReference type="Pfam" id="PF01593">
    <property type="entry name" value="Amino_oxidase"/>
    <property type="match status" value="1"/>
</dbReference>
<dbReference type="PANTHER" id="PTHR46091">
    <property type="entry name" value="BLR7054 PROTEIN"/>
    <property type="match status" value="1"/>
</dbReference>
<accession>A0ABZ2MAM4</accession>
<dbReference type="InterPro" id="IPR002937">
    <property type="entry name" value="Amino_oxidase"/>
</dbReference>
<dbReference type="InterPro" id="IPR052206">
    <property type="entry name" value="Retinol_saturase"/>
</dbReference>
<keyword evidence="1" id="KW-0285">Flavoprotein</keyword>
<evidence type="ECO:0000313" key="8">
    <source>
        <dbReference type="Proteomes" id="UP001370348"/>
    </source>
</evidence>
<protein>
    <submittedName>
        <fullName evidence="7">NAD(P)/FAD-dependent oxidoreductase</fullName>
    </submittedName>
</protein>
<dbReference type="EMBL" id="CP089984">
    <property type="protein sequence ID" value="WXB19562.1"/>
    <property type="molecule type" value="Genomic_DNA"/>
</dbReference>
<evidence type="ECO:0000256" key="3">
    <source>
        <dbReference type="ARBA" id="ARBA00022827"/>
    </source>
</evidence>
<dbReference type="Gene3D" id="3.50.50.60">
    <property type="entry name" value="FAD/NAD(P)-binding domain"/>
    <property type="match status" value="2"/>
</dbReference>
<proteinExistence type="predicted"/>
<keyword evidence="5" id="KW-0520">NAD</keyword>
<evidence type="ECO:0000256" key="2">
    <source>
        <dbReference type="ARBA" id="ARBA00022729"/>
    </source>
</evidence>
<evidence type="ECO:0000256" key="5">
    <source>
        <dbReference type="ARBA" id="ARBA00023027"/>
    </source>
</evidence>
<evidence type="ECO:0000256" key="4">
    <source>
        <dbReference type="ARBA" id="ARBA00022857"/>
    </source>
</evidence>
<keyword evidence="4" id="KW-0521">NADP</keyword>
<dbReference type="PRINTS" id="PR00419">
    <property type="entry name" value="ADXRDTASE"/>
</dbReference>
<dbReference type="RefSeq" id="WP_394829169.1">
    <property type="nucleotide sequence ID" value="NZ_CP089984.1"/>
</dbReference>
<dbReference type="Proteomes" id="UP001370348">
    <property type="component" value="Chromosome"/>
</dbReference>
<feature type="domain" description="Amine oxidase" evidence="6">
    <location>
        <begin position="42"/>
        <end position="320"/>
    </location>
</feature>
<dbReference type="SUPFAM" id="SSF51905">
    <property type="entry name" value="FAD/NAD(P)-binding domain"/>
    <property type="match status" value="1"/>
</dbReference>
<organism evidence="7 8">
    <name type="scientific">Pendulispora albinea</name>
    <dbReference type="NCBI Taxonomy" id="2741071"/>
    <lineage>
        <taxon>Bacteria</taxon>
        <taxon>Pseudomonadati</taxon>
        <taxon>Myxococcota</taxon>
        <taxon>Myxococcia</taxon>
        <taxon>Myxococcales</taxon>
        <taxon>Sorangiineae</taxon>
        <taxon>Pendulisporaceae</taxon>
        <taxon>Pendulispora</taxon>
    </lineage>
</organism>
<dbReference type="PANTHER" id="PTHR46091:SF3">
    <property type="entry name" value="AMINE OXIDASE DOMAIN-CONTAINING PROTEIN"/>
    <property type="match status" value="1"/>
</dbReference>
<reference evidence="7 8" key="1">
    <citation type="submission" date="2021-12" db="EMBL/GenBank/DDBJ databases">
        <title>Discovery of the Pendulisporaceae a myxobacterial family with distinct sporulation behavior and unique specialized metabolism.</title>
        <authorList>
            <person name="Garcia R."/>
            <person name="Popoff A."/>
            <person name="Bader C.D."/>
            <person name="Loehr J."/>
            <person name="Walesch S."/>
            <person name="Walt C."/>
            <person name="Boldt J."/>
            <person name="Bunk B."/>
            <person name="Haeckl F.J.F.P.J."/>
            <person name="Gunesch A.P."/>
            <person name="Birkelbach J."/>
            <person name="Nuebel U."/>
            <person name="Pietschmann T."/>
            <person name="Bach T."/>
            <person name="Mueller R."/>
        </authorList>
    </citation>
    <scope>NUCLEOTIDE SEQUENCE [LARGE SCALE GENOMIC DNA]</scope>
    <source>
        <strain evidence="7 8">MSr11954</strain>
    </source>
</reference>
<evidence type="ECO:0000313" key="7">
    <source>
        <dbReference type="EMBL" id="WXB19562.1"/>
    </source>
</evidence>
<sequence length="554" mass="60504">MTTSAEYVEANAKDVPLEAASRSRQRARVPEHVDVAVIGSGLGGLTAAAYLAQRGLSVAVFESHYVAGGCGTHFVRGGKHDRYRFDVGLHYIGDCGPGGDIPRILRGVGIELDYAALDPDGFDTLVFPDLEFRIPANVELYRERLIAAFAHERRAIDRYVRLLEQVGRASRRVQSKGKLGARDALALFFDLFALGRNQNRTIAQVLDACGARDPKLRAVLVGQNGDYALPPSKVSAFLHLGLAEHYFRGAYYPKGGGQTIADRLAARIEACGGTIHLRRGVERIVIEDGHARGVRLEAKAGGAPVDVRARVVLSNADLRVTFERLIGFDHLPASLVTRTQRFEMAAALFMTFLGVRGALSARGMRPANYWQFDDYDMEGHYAPSRGPLRAHGCYITSASMKDPENALFHAPAGINNVEVMTVVPTGDPWHVGDEAARAYRYKDNHAYRALKDELEADMIARFDRLFPGVAKDIVYRESATPVTHQRYTRTFDGSPYGLAATPAQFMKNRPGYRGPIPGLYLCGGSTRAGHGIVGAMRGGAQAARRIAEAAELRV</sequence>
<keyword evidence="8" id="KW-1185">Reference proteome</keyword>
<gene>
    <name evidence="7" type="ORF">LZC94_20340</name>
</gene>
<evidence type="ECO:0000256" key="1">
    <source>
        <dbReference type="ARBA" id="ARBA00022630"/>
    </source>
</evidence>
<evidence type="ECO:0000259" key="6">
    <source>
        <dbReference type="Pfam" id="PF01593"/>
    </source>
</evidence>
<name>A0ABZ2MAM4_9BACT</name>
<keyword evidence="3" id="KW-0274">FAD</keyword>
<keyword evidence="2" id="KW-0732">Signal</keyword>